<accession>A0A699RKE7</accession>
<reference evidence="1" key="1">
    <citation type="journal article" date="2019" name="Sci. Rep.">
        <title>Draft genome of Tanacetum cinerariifolium, the natural source of mosquito coil.</title>
        <authorList>
            <person name="Yamashiro T."/>
            <person name="Shiraishi A."/>
            <person name="Satake H."/>
            <person name="Nakayama K."/>
        </authorList>
    </citation>
    <scope>NUCLEOTIDE SEQUENCE</scope>
</reference>
<organism evidence="1">
    <name type="scientific">Tanacetum cinerariifolium</name>
    <name type="common">Dalmatian daisy</name>
    <name type="synonym">Chrysanthemum cinerariifolium</name>
    <dbReference type="NCBI Taxonomy" id="118510"/>
    <lineage>
        <taxon>Eukaryota</taxon>
        <taxon>Viridiplantae</taxon>
        <taxon>Streptophyta</taxon>
        <taxon>Embryophyta</taxon>
        <taxon>Tracheophyta</taxon>
        <taxon>Spermatophyta</taxon>
        <taxon>Magnoliopsida</taxon>
        <taxon>eudicotyledons</taxon>
        <taxon>Gunneridae</taxon>
        <taxon>Pentapetalae</taxon>
        <taxon>asterids</taxon>
        <taxon>campanulids</taxon>
        <taxon>Asterales</taxon>
        <taxon>Asteraceae</taxon>
        <taxon>Asteroideae</taxon>
        <taxon>Anthemideae</taxon>
        <taxon>Anthemidinae</taxon>
        <taxon>Tanacetum</taxon>
    </lineage>
</organism>
<proteinExistence type="predicted"/>
<protein>
    <submittedName>
        <fullName evidence="1">Uncharacterized protein</fullName>
    </submittedName>
</protein>
<name>A0A699RKE7_TANCI</name>
<feature type="non-terminal residue" evidence="1">
    <location>
        <position position="1"/>
    </location>
</feature>
<gene>
    <name evidence="1" type="ORF">Tci_858146</name>
</gene>
<sequence length="162" mass="19409">ESASDVYSKRRIIVVTKLKIVEWHNYKHLDWITVRRDDDKLYKFKEGDFKRLRIQDIEDILLLLVQGKLTNLMVKECFAFNVSLRMFTRSVVIQRRVEDLQLCVESYQKRLNLTRPDTDGTLTDVRTTLDYRLKGIRMKYLPQTWRKSDKERAATMIHAIDK</sequence>
<evidence type="ECO:0000313" key="1">
    <source>
        <dbReference type="EMBL" id="GFC86176.1"/>
    </source>
</evidence>
<comment type="caution">
    <text evidence="1">The sequence shown here is derived from an EMBL/GenBank/DDBJ whole genome shotgun (WGS) entry which is preliminary data.</text>
</comment>
<dbReference type="EMBL" id="BKCJ011103753">
    <property type="protein sequence ID" value="GFC86176.1"/>
    <property type="molecule type" value="Genomic_DNA"/>
</dbReference>
<dbReference type="AlphaFoldDB" id="A0A699RKE7"/>